<feature type="chain" id="PRO_5041299941" description="Cyanovirin-N domain-containing protein" evidence="1">
    <location>
        <begin position="22"/>
        <end position="198"/>
    </location>
</feature>
<organism evidence="3 4">
    <name type="scientific">Sarocladium strictum</name>
    <name type="common">Black bundle disease fungus</name>
    <name type="synonym">Acremonium strictum</name>
    <dbReference type="NCBI Taxonomy" id="5046"/>
    <lineage>
        <taxon>Eukaryota</taxon>
        <taxon>Fungi</taxon>
        <taxon>Dikarya</taxon>
        <taxon>Ascomycota</taxon>
        <taxon>Pezizomycotina</taxon>
        <taxon>Sordariomycetes</taxon>
        <taxon>Hypocreomycetidae</taxon>
        <taxon>Hypocreales</taxon>
        <taxon>Sarocladiaceae</taxon>
        <taxon>Sarocladium</taxon>
    </lineage>
</organism>
<gene>
    <name evidence="3" type="ORF">NLU13_1805</name>
</gene>
<dbReference type="InterPro" id="IPR011058">
    <property type="entry name" value="Cyanovirin-N"/>
</dbReference>
<dbReference type="InterPro" id="IPR036673">
    <property type="entry name" value="Cyanovirin-N_sf"/>
</dbReference>
<keyword evidence="4" id="KW-1185">Reference proteome</keyword>
<evidence type="ECO:0000256" key="1">
    <source>
        <dbReference type="SAM" id="SignalP"/>
    </source>
</evidence>
<dbReference type="Proteomes" id="UP001175261">
    <property type="component" value="Unassembled WGS sequence"/>
</dbReference>
<accession>A0AA39GSE9</accession>
<dbReference type="Gene3D" id="2.30.60.10">
    <property type="entry name" value="Cyanovirin-N"/>
    <property type="match status" value="1"/>
</dbReference>
<evidence type="ECO:0000259" key="2">
    <source>
        <dbReference type="Pfam" id="PF08881"/>
    </source>
</evidence>
<feature type="signal peptide" evidence="1">
    <location>
        <begin position="1"/>
        <end position="21"/>
    </location>
</feature>
<evidence type="ECO:0000313" key="4">
    <source>
        <dbReference type="Proteomes" id="UP001175261"/>
    </source>
</evidence>
<sequence length="198" mass="21875">MKTTIWSLTLSLLALAMQGAGFKSFSKSCMAIDGQFYSEDKVGFYCFTKNVAQFEYMYSLIDLRHCVANNVGSLVGYKDGNYHKSCDDCKLESVKDSQGTQIGTCYLSCDCYDMEGQRHRAKFDLKALVTVPLQSVIIILSATRANHAYRHDHKGQAWALTRGHKAGASAVGQELLEKGISKGVAYDAVHLEKISPPE</sequence>
<comment type="caution">
    <text evidence="3">The sequence shown here is derived from an EMBL/GenBank/DDBJ whole genome shotgun (WGS) entry which is preliminary data.</text>
</comment>
<reference evidence="3" key="1">
    <citation type="submission" date="2022-10" db="EMBL/GenBank/DDBJ databases">
        <title>Determination and structural analysis of whole genome sequence of Sarocladium strictum F4-1.</title>
        <authorList>
            <person name="Hu L."/>
            <person name="Jiang Y."/>
        </authorList>
    </citation>
    <scope>NUCLEOTIDE SEQUENCE</scope>
    <source>
        <strain evidence="3">F4-1</strain>
    </source>
</reference>
<protein>
    <recommendedName>
        <fullName evidence="2">Cyanovirin-N domain-containing protein</fullName>
    </recommendedName>
</protein>
<dbReference type="SUPFAM" id="SSF51322">
    <property type="entry name" value="Cyanovirin-N"/>
    <property type="match status" value="1"/>
</dbReference>
<feature type="domain" description="Cyanovirin-N" evidence="2">
    <location>
        <begin position="25"/>
        <end position="129"/>
    </location>
</feature>
<dbReference type="EMBL" id="JAPDFR010000001">
    <property type="protein sequence ID" value="KAK0392309.1"/>
    <property type="molecule type" value="Genomic_DNA"/>
</dbReference>
<dbReference type="Pfam" id="PF08881">
    <property type="entry name" value="CVNH"/>
    <property type="match status" value="1"/>
</dbReference>
<proteinExistence type="predicted"/>
<evidence type="ECO:0000313" key="3">
    <source>
        <dbReference type="EMBL" id="KAK0392309.1"/>
    </source>
</evidence>
<keyword evidence="1" id="KW-0732">Signal</keyword>
<name>A0AA39GSE9_SARSR</name>
<dbReference type="AlphaFoldDB" id="A0AA39GSE9"/>